<keyword evidence="3" id="KW-1185">Reference proteome</keyword>
<keyword evidence="1" id="KW-0378">Hydrolase</keyword>
<evidence type="ECO:0000256" key="1">
    <source>
        <dbReference type="ARBA" id="ARBA00022801"/>
    </source>
</evidence>
<gene>
    <name evidence="2" type="ORF">DR864_11990</name>
</gene>
<accession>A0A344TIE9</accession>
<sequence length="500" mass="57048">MKFQSTHLLFLCLLAACTSQQKHGQLSLDVNYYTQTNTNRTAAEWEPAKGTMIVWPLCVPYKLVVELAKDNHLYTLVANDSSKIEAQKWYTQWGIDAARVTFVQAPQGIDAWWTRDWGPSAIFMPDGTMKLGDGKYIFATPNTKMGCDDSLEFIYKDKANRIIKTETDDNATLPLAKGLNIEVLDLPFITTGGNVLTDGLGTAFSSCILLNENQFYGVSKENFFRLNKELAGFGKYHILPNFEKRGIQHLDCLMKLLDEERILVAEPPTDHELYAVYENIVEDELKKLKTVYGRPYQIIRIKTGRYDKEQLAAYTNSIIVNKTIYVPLFQIKEDSEAIKTWQKAMPGYVVKGFTYALKDEPIVSKAMQQHYKSGYGWNYGDALHCRTRAIWDSQMLYLTVKRLPAKIAPNEPLTVYATIIDYSKKGLEAQAQRVYWRVKGEQNWKEEPLKSAGNDTHFYATIPTKVTHEIIEYYISAASKSGNRETMPRTAPSGFYTVER</sequence>
<dbReference type="PANTHER" id="PTHR31377">
    <property type="entry name" value="AGMATINE DEIMINASE-RELATED"/>
    <property type="match status" value="1"/>
</dbReference>
<organism evidence="2 3">
    <name type="scientific">Runella rosea</name>
    <dbReference type="NCBI Taxonomy" id="2259595"/>
    <lineage>
        <taxon>Bacteria</taxon>
        <taxon>Pseudomonadati</taxon>
        <taxon>Bacteroidota</taxon>
        <taxon>Cytophagia</taxon>
        <taxon>Cytophagales</taxon>
        <taxon>Spirosomataceae</taxon>
        <taxon>Runella</taxon>
    </lineage>
</organism>
<dbReference type="RefSeq" id="WP_114067203.1">
    <property type="nucleotide sequence ID" value="NZ_CP030850.1"/>
</dbReference>
<dbReference type="KEGG" id="run:DR864_11990"/>
<evidence type="ECO:0000313" key="3">
    <source>
        <dbReference type="Proteomes" id="UP000251993"/>
    </source>
</evidence>
<dbReference type="SUPFAM" id="SSF55909">
    <property type="entry name" value="Pentein"/>
    <property type="match status" value="1"/>
</dbReference>
<dbReference type="PANTHER" id="PTHR31377:SF0">
    <property type="entry name" value="AGMATINE DEIMINASE-RELATED"/>
    <property type="match status" value="1"/>
</dbReference>
<dbReference type="Proteomes" id="UP000251993">
    <property type="component" value="Chromosome"/>
</dbReference>
<protein>
    <recommendedName>
        <fullName evidence="4">Agmatine deiminase</fullName>
    </recommendedName>
</protein>
<dbReference type="GO" id="GO:0004668">
    <property type="term" value="F:protein-arginine deiminase activity"/>
    <property type="evidence" value="ECO:0007669"/>
    <property type="project" value="InterPro"/>
</dbReference>
<dbReference type="EMBL" id="CP030850">
    <property type="protein sequence ID" value="AXE18420.1"/>
    <property type="molecule type" value="Genomic_DNA"/>
</dbReference>
<dbReference type="InterPro" id="IPR007466">
    <property type="entry name" value="Peptidyl-Arg-deiminase_porph"/>
</dbReference>
<name>A0A344TIE9_9BACT</name>
<dbReference type="GO" id="GO:0047632">
    <property type="term" value="F:agmatine deiminase activity"/>
    <property type="evidence" value="ECO:0007669"/>
    <property type="project" value="TreeGrafter"/>
</dbReference>
<proteinExistence type="predicted"/>
<dbReference type="Gene3D" id="3.75.10.10">
    <property type="entry name" value="L-arginine/glycine Amidinotransferase, Chain A"/>
    <property type="match status" value="1"/>
</dbReference>
<evidence type="ECO:0000313" key="2">
    <source>
        <dbReference type="EMBL" id="AXE18420.1"/>
    </source>
</evidence>
<dbReference type="OrthoDB" id="9808013at2"/>
<evidence type="ECO:0008006" key="4">
    <source>
        <dbReference type="Google" id="ProtNLM"/>
    </source>
</evidence>
<dbReference type="Pfam" id="PF04371">
    <property type="entry name" value="PAD_porph"/>
    <property type="match status" value="1"/>
</dbReference>
<dbReference type="PROSITE" id="PS51257">
    <property type="entry name" value="PROKAR_LIPOPROTEIN"/>
    <property type="match status" value="1"/>
</dbReference>
<dbReference type="GO" id="GO:0009446">
    <property type="term" value="P:putrescine biosynthetic process"/>
    <property type="evidence" value="ECO:0007669"/>
    <property type="project" value="InterPro"/>
</dbReference>
<dbReference type="AlphaFoldDB" id="A0A344TIE9"/>
<reference evidence="2 3" key="1">
    <citation type="submission" date="2018-07" db="EMBL/GenBank/DDBJ databases">
        <title>Genome sequencing of Runella.</title>
        <authorList>
            <person name="Baek M.-G."/>
            <person name="Yi H."/>
        </authorList>
    </citation>
    <scope>NUCLEOTIDE SEQUENCE [LARGE SCALE GENOMIC DNA]</scope>
    <source>
        <strain evidence="2 3">HYN0085</strain>
    </source>
</reference>